<dbReference type="GeneID" id="111309879"/>
<evidence type="ECO:0000313" key="18">
    <source>
        <dbReference type="RefSeq" id="XP_022764610.1"/>
    </source>
</evidence>
<dbReference type="Pfam" id="PF00413">
    <property type="entry name" value="Peptidase_M10"/>
    <property type="match status" value="1"/>
</dbReference>
<dbReference type="SUPFAM" id="SSF55486">
    <property type="entry name" value="Metalloproteases ('zincins'), catalytic domain"/>
    <property type="match status" value="1"/>
</dbReference>
<dbReference type="GO" id="GO:0008270">
    <property type="term" value="F:zinc ion binding"/>
    <property type="evidence" value="ECO:0007669"/>
    <property type="project" value="InterPro"/>
</dbReference>
<evidence type="ECO:0000256" key="15">
    <source>
        <dbReference type="SAM" id="SignalP"/>
    </source>
</evidence>
<sequence length="312" mass="35007">MASSSKVFPFLGVCFLLLLPSIIQSKPLKNPFGFIQHLEGCHKGQTVKGLQDLKRYLEKFGYLNYDQVINKGKKNHATDDQFDDLLESAIKTYQRRHHLKATGGLDAKTVNQMMKPRCGVPDIVNGTSRQHNRKSMSIHTVGRYRFFPGSPRWPPTQTHLRYRFLSGVQVPGTENLRSICAQAFQRWAQVSHFTFEEVTDNAVAEIEIGFHGTQGRDGNDRGFDGPLGTVAHATSPPGGRFHYDVDENWSSNPGPSEVDLESIAVHEIGHLLGLHHSEVPEAIMFDTYEVGTTKRDLHADDIQGIRTLYGLQ</sequence>
<comment type="cofactor">
    <cofactor evidence="13">
        <name>Zn(2+)</name>
        <dbReference type="ChEBI" id="CHEBI:29105"/>
    </cofactor>
    <text evidence="13">Binds 2 Zn(2+) ions per subunit.</text>
</comment>
<feature type="short sequence motif" description="Cysteine switch" evidence="14">
    <location>
        <begin position="116"/>
        <end position="141"/>
    </location>
</feature>
<keyword evidence="10" id="KW-0865">Zymogen</keyword>
<dbReference type="Gene3D" id="3.40.390.10">
    <property type="entry name" value="Collagenase (Catalytic Domain)"/>
    <property type="match status" value="1"/>
</dbReference>
<dbReference type="SMART" id="SM00235">
    <property type="entry name" value="ZnMc"/>
    <property type="match status" value="1"/>
</dbReference>
<dbReference type="PANTHER" id="PTHR10201">
    <property type="entry name" value="MATRIX METALLOPROTEINASE"/>
    <property type="match status" value="1"/>
</dbReference>
<feature type="binding site" evidence="13">
    <location>
        <position position="284"/>
    </location>
    <ligand>
        <name>Zn(2+)</name>
        <dbReference type="ChEBI" id="CHEBI:29105"/>
        <label>2</label>
        <note>catalytic</note>
    </ligand>
</feature>
<keyword evidence="5 13" id="KW-0479">Metal-binding</keyword>
<dbReference type="GO" id="GO:0006508">
    <property type="term" value="P:proteolysis"/>
    <property type="evidence" value="ECO:0007669"/>
    <property type="project" value="UniProtKB-KW"/>
</dbReference>
<keyword evidence="3" id="KW-0336">GPI-anchor</keyword>
<dbReference type="AlphaFoldDB" id="A0A6P6AI94"/>
<evidence type="ECO:0000256" key="1">
    <source>
        <dbReference type="ARBA" id="ARBA00004471"/>
    </source>
</evidence>
<evidence type="ECO:0000256" key="3">
    <source>
        <dbReference type="ARBA" id="ARBA00022622"/>
    </source>
</evidence>
<dbReference type="RefSeq" id="XP_022764610.1">
    <property type="nucleotide sequence ID" value="XM_022908875.1"/>
</dbReference>
<keyword evidence="4" id="KW-0645">Protease</keyword>
<keyword evidence="13" id="KW-0106">Calcium</keyword>
<feature type="chain" id="PRO_5027821800" evidence="15">
    <location>
        <begin position="26"/>
        <end position="312"/>
    </location>
</feature>
<keyword evidence="11" id="KW-0325">Glycoprotein</keyword>
<evidence type="ECO:0000313" key="17">
    <source>
        <dbReference type="Proteomes" id="UP000515121"/>
    </source>
</evidence>
<evidence type="ECO:0000256" key="8">
    <source>
        <dbReference type="ARBA" id="ARBA00022833"/>
    </source>
</evidence>
<evidence type="ECO:0000256" key="5">
    <source>
        <dbReference type="ARBA" id="ARBA00022723"/>
    </source>
</evidence>
<keyword evidence="6 15" id="KW-0732">Signal</keyword>
<dbReference type="InterPro" id="IPR021158">
    <property type="entry name" value="Pept_M10A_Zn_BS"/>
</dbReference>
<dbReference type="PROSITE" id="PS00546">
    <property type="entry name" value="CYSTEINE_SWITCH"/>
    <property type="match status" value="1"/>
</dbReference>
<evidence type="ECO:0000256" key="9">
    <source>
        <dbReference type="ARBA" id="ARBA00023049"/>
    </source>
</evidence>
<dbReference type="Pfam" id="PF01471">
    <property type="entry name" value="PG_binding_1"/>
    <property type="match status" value="1"/>
</dbReference>
<dbReference type="InterPro" id="IPR033739">
    <property type="entry name" value="M10A_MMP"/>
</dbReference>
<accession>A0A6P6AI94</accession>
<feature type="binding site" evidence="13">
    <location>
        <position position="225"/>
    </location>
    <ligand>
        <name>Ca(2+)</name>
        <dbReference type="ChEBI" id="CHEBI:29108"/>
        <label>3</label>
    </ligand>
</feature>
<gene>
    <name evidence="18" type="primary">LOC111309879</name>
</gene>
<dbReference type="InterPro" id="IPR001818">
    <property type="entry name" value="Pept_M10_metallopeptidase"/>
</dbReference>
<feature type="signal peptide" evidence="15">
    <location>
        <begin position="1"/>
        <end position="25"/>
    </location>
</feature>
<keyword evidence="9" id="KW-0482">Metalloprotease</keyword>
<feature type="binding site" evidence="13">
    <location>
        <position position="238"/>
    </location>
    <ligand>
        <name>Ca(2+)</name>
        <dbReference type="ChEBI" id="CHEBI:29108"/>
        <label>2</label>
    </ligand>
</feature>
<protein>
    <submittedName>
        <fullName evidence="18">Metalloendoproteinase 2-MMP-like</fullName>
    </submittedName>
</protein>
<dbReference type="InterPro" id="IPR002477">
    <property type="entry name" value="Peptidoglycan-bd-like"/>
</dbReference>
<evidence type="ECO:0000256" key="11">
    <source>
        <dbReference type="ARBA" id="ARBA00023180"/>
    </source>
</evidence>
<dbReference type="Proteomes" id="UP000515121">
    <property type="component" value="Unplaced"/>
</dbReference>
<dbReference type="OrthoDB" id="406838at2759"/>
<dbReference type="GO" id="GO:0030574">
    <property type="term" value="P:collagen catabolic process"/>
    <property type="evidence" value="ECO:0007669"/>
    <property type="project" value="TreeGrafter"/>
</dbReference>
<keyword evidence="3" id="KW-0449">Lipoprotein</keyword>
<feature type="binding site" evidence="13">
    <location>
        <position position="232"/>
    </location>
    <ligand>
        <name>Zn(2+)</name>
        <dbReference type="ChEBI" id="CHEBI:29105"/>
        <label>1</label>
    </ligand>
</feature>
<feature type="binding site" evidence="13">
    <location>
        <position position="224"/>
    </location>
    <ligand>
        <name>Ca(2+)</name>
        <dbReference type="ChEBI" id="CHEBI:29108"/>
        <label>3</label>
    </ligand>
</feature>
<feature type="binding site" evidence="13">
    <location>
        <position position="276"/>
    </location>
    <ligand>
        <name>Zn(2+)</name>
        <dbReference type="ChEBI" id="CHEBI:29105"/>
        <label>2</label>
        <note>catalytic</note>
    </ligand>
</feature>
<evidence type="ECO:0000256" key="13">
    <source>
        <dbReference type="PIRSR" id="PIRSR621190-2"/>
    </source>
</evidence>
<evidence type="ECO:0000256" key="6">
    <source>
        <dbReference type="ARBA" id="ARBA00022729"/>
    </source>
</evidence>
<dbReference type="GO" id="GO:0004222">
    <property type="term" value="F:metalloendopeptidase activity"/>
    <property type="evidence" value="ECO:0007669"/>
    <property type="project" value="InterPro"/>
</dbReference>
<dbReference type="InterPro" id="IPR006026">
    <property type="entry name" value="Peptidase_Metallo"/>
</dbReference>
<evidence type="ECO:0000259" key="16">
    <source>
        <dbReference type="SMART" id="SM00235"/>
    </source>
</evidence>
<feature type="binding site" evidence="13">
    <location>
        <position position="242"/>
    </location>
    <ligand>
        <name>Zn(2+)</name>
        <dbReference type="ChEBI" id="CHEBI:29105"/>
        <label>1</label>
    </ligand>
</feature>
<organism evidence="17 18">
    <name type="scientific">Durio zibethinus</name>
    <name type="common">Durian</name>
    <dbReference type="NCBI Taxonomy" id="66656"/>
    <lineage>
        <taxon>Eukaryota</taxon>
        <taxon>Viridiplantae</taxon>
        <taxon>Streptophyta</taxon>
        <taxon>Embryophyta</taxon>
        <taxon>Tracheophyta</taxon>
        <taxon>Spermatophyta</taxon>
        <taxon>Magnoliopsida</taxon>
        <taxon>eudicotyledons</taxon>
        <taxon>Gunneridae</taxon>
        <taxon>Pentapetalae</taxon>
        <taxon>rosids</taxon>
        <taxon>malvids</taxon>
        <taxon>Malvales</taxon>
        <taxon>Malvaceae</taxon>
        <taxon>Helicteroideae</taxon>
        <taxon>Durio</taxon>
    </lineage>
</organism>
<dbReference type="InterPro" id="IPR021190">
    <property type="entry name" value="Pept_M10A"/>
</dbReference>
<name>A0A6P6AI94_DURZI</name>
<comment type="cofactor">
    <cofactor evidence="13">
        <name>Ca(2+)</name>
        <dbReference type="ChEBI" id="CHEBI:29108"/>
    </cofactor>
    <text evidence="13">Can bind about 5 Ca(2+) ions per subunit.</text>
</comment>
<comment type="subcellular location">
    <subcellularLocation>
        <location evidence="1">Cell membrane</location>
        <topology evidence="1">Lipid-anchor</topology>
        <topology evidence="1">GPI-anchor</topology>
        <orientation evidence="1">Extracellular side</orientation>
    </subcellularLocation>
</comment>
<reference evidence="18" key="1">
    <citation type="submission" date="2025-08" db="UniProtKB">
        <authorList>
            <consortium name="RefSeq"/>
        </authorList>
    </citation>
    <scope>IDENTIFICATION</scope>
    <source>
        <tissue evidence="18">Fruit stalk</tissue>
    </source>
</reference>
<dbReference type="SUPFAM" id="SSF47090">
    <property type="entry name" value="PGBD-like"/>
    <property type="match status" value="1"/>
</dbReference>
<feature type="binding site" evidence="13">
    <location>
        <position position="244"/>
    </location>
    <ligand>
        <name>Ca(2+)</name>
        <dbReference type="ChEBI" id="CHEBI:29108"/>
        <label>3</label>
    </ligand>
</feature>
<evidence type="ECO:0000256" key="2">
    <source>
        <dbReference type="ARBA" id="ARBA00009614"/>
    </source>
</evidence>
<keyword evidence="8 13" id="KW-0862">Zinc</keyword>
<feature type="binding site" evidence="13">
    <location>
        <position position="247"/>
    </location>
    <ligand>
        <name>Ca(2+)</name>
        <dbReference type="ChEBI" id="CHEBI:29108"/>
        <label>1</label>
    </ligand>
</feature>
<dbReference type="GO" id="GO:0031012">
    <property type="term" value="C:extracellular matrix"/>
    <property type="evidence" value="ECO:0007669"/>
    <property type="project" value="InterPro"/>
</dbReference>
<feature type="binding site" evidence="13">
    <location>
        <position position="247"/>
    </location>
    <ligand>
        <name>Ca(2+)</name>
        <dbReference type="ChEBI" id="CHEBI:29108"/>
        <label>3</label>
    </ligand>
</feature>
<dbReference type="InterPro" id="IPR024079">
    <property type="entry name" value="MetalloPept_cat_dom_sf"/>
</dbReference>
<feature type="binding site" evidence="13">
    <location>
        <position position="270"/>
    </location>
    <ligand>
        <name>Zn(2+)</name>
        <dbReference type="ChEBI" id="CHEBI:29105"/>
        <label>2</label>
        <note>catalytic</note>
    </ligand>
</feature>
<evidence type="ECO:0000256" key="12">
    <source>
        <dbReference type="PIRSR" id="PIRSR621190-1"/>
    </source>
</evidence>
<evidence type="ECO:0000256" key="4">
    <source>
        <dbReference type="ARBA" id="ARBA00022670"/>
    </source>
</evidence>
<feature type="binding site" description="in inhibited form" evidence="13">
    <location>
        <position position="118"/>
    </location>
    <ligand>
        <name>Zn(2+)</name>
        <dbReference type="ChEBI" id="CHEBI:29105"/>
        <label>2</label>
        <note>catalytic</note>
    </ligand>
</feature>
<dbReference type="GO" id="GO:0005886">
    <property type="term" value="C:plasma membrane"/>
    <property type="evidence" value="ECO:0007669"/>
    <property type="project" value="UniProtKB-SubCell"/>
</dbReference>
<evidence type="ECO:0000256" key="14">
    <source>
        <dbReference type="PIRSR" id="PIRSR621190-5"/>
    </source>
</evidence>
<feature type="active site" evidence="12">
    <location>
        <position position="267"/>
    </location>
</feature>
<keyword evidence="3" id="KW-0472">Membrane</keyword>
<evidence type="ECO:0000256" key="7">
    <source>
        <dbReference type="ARBA" id="ARBA00022801"/>
    </source>
</evidence>
<feature type="binding site" evidence="13">
    <location>
        <position position="266"/>
    </location>
    <ligand>
        <name>Zn(2+)</name>
        <dbReference type="ChEBI" id="CHEBI:29105"/>
        <label>2</label>
        <note>catalytic</note>
    </ligand>
</feature>
<dbReference type="FunFam" id="3.40.390.10:FF:000018">
    <property type="entry name" value="Metalloendoproteinase 1"/>
    <property type="match status" value="1"/>
</dbReference>
<proteinExistence type="inferred from homology"/>
<dbReference type="PANTHER" id="PTHR10201:SF311">
    <property type="entry name" value="PEPTIDASE METALLOPEPTIDASE DOMAIN-CONTAINING PROTEIN"/>
    <property type="match status" value="1"/>
</dbReference>
<dbReference type="InterPro" id="IPR036365">
    <property type="entry name" value="PGBD-like_sf"/>
</dbReference>
<dbReference type="GO" id="GO:0030198">
    <property type="term" value="P:extracellular matrix organization"/>
    <property type="evidence" value="ECO:0007669"/>
    <property type="project" value="TreeGrafter"/>
</dbReference>
<feature type="domain" description="Peptidase metallopeptidase" evidence="16">
    <location>
        <begin position="149"/>
        <end position="311"/>
    </location>
</feature>
<keyword evidence="17" id="KW-1185">Reference proteome</keyword>
<dbReference type="PRINTS" id="PR00138">
    <property type="entry name" value="MATRIXIN"/>
</dbReference>
<comment type="similarity">
    <text evidence="2">Belongs to the peptidase M10A family. Matrix metalloproteinases (MMPs) subfamily.</text>
</comment>
<dbReference type="GO" id="GO:0098552">
    <property type="term" value="C:side of membrane"/>
    <property type="evidence" value="ECO:0007669"/>
    <property type="project" value="UniProtKB-KW"/>
</dbReference>
<dbReference type="KEGG" id="dzi:111309879"/>
<dbReference type="CDD" id="cd04278">
    <property type="entry name" value="ZnMc_MMP"/>
    <property type="match status" value="1"/>
</dbReference>
<evidence type="ECO:0000256" key="10">
    <source>
        <dbReference type="ARBA" id="ARBA00023145"/>
    </source>
</evidence>
<keyword evidence="7" id="KW-0378">Hydrolase</keyword>